<name>A0A9W6W6R8_9ACTN</name>
<evidence type="ECO:0008006" key="4">
    <source>
        <dbReference type="Google" id="ProtNLM"/>
    </source>
</evidence>
<dbReference type="AlphaFoldDB" id="A0A9W6W6R8"/>
<dbReference type="EMBL" id="BSTX01000001">
    <property type="protein sequence ID" value="GLZ75829.1"/>
    <property type="molecule type" value="Genomic_DNA"/>
</dbReference>
<keyword evidence="3" id="KW-1185">Reference proteome</keyword>
<protein>
    <recommendedName>
        <fullName evidence="4">PASTA domain-containing protein</fullName>
    </recommendedName>
</protein>
<evidence type="ECO:0000313" key="2">
    <source>
        <dbReference type="EMBL" id="GLZ75829.1"/>
    </source>
</evidence>
<dbReference type="Proteomes" id="UP001165079">
    <property type="component" value="Unassembled WGS sequence"/>
</dbReference>
<gene>
    <name evidence="2" type="ORF">Afil01_06360</name>
</gene>
<organism evidence="2 3">
    <name type="scientific">Actinorhabdospora filicis</name>
    <dbReference type="NCBI Taxonomy" id="1785913"/>
    <lineage>
        <taxon>Bacteria</taxon>
        <taxon>Bacillati</taxon>
        <taxon>Actinomycetota</taxon>
        <taxon>Actinomycetes</taxon>
        <taxon>Micromonosporales</taxon>
        <taxon>Micromonosporaceae</taxon>
        <taxon>Actinorhabdospora</taxon>
    </lineage>
</organism>
<reference evidence="2" key="1">
    <citation type="submission" date="2023-03" db="EMBL/GenBank/DDBJ databases">
        <title>Actinorhabdospora filicis NBRC 111898.</title>
        <authorList>
            <person name="Ichikawa N."/>
            <person name="Sato H."/>
            <person name="Tonouchi N."/>
        </authorList>
    </citation>
    <scope>NUCLEOTIDE SEQUENCE</scope>
    <source>
        <strain evidence="2">NBRC 111898</strain>
    </source>
</reference>
<accession>A0A9W6W6R8</accession>
<evidence type="ECO:0000313" key="3">
    <source>
        <dbReference type="Proteomes" id="UP001165079"/>
    </source>
</evidence>
<sequence>MTEPQFTPPPPRRPSLGSADENDTVVIMAANWKVVEQSHPAGDKVAADALIVLTCSKKK</sequence>
<dbReference type="RefSeq" id="WP_285661051.1">
    <property type="nucleotide sequence ID" value="NZ_BSTX01000001.1"/>
</dbReference>
<feature type="region of interest" description="Disordered" evidence="1">
    <location>
        <begin position="1"/>
        <end position="21"/>
    </location>
</feature>
<comment type="caution">
    <text evidence="2">The sequence shown here is derived from an EMBL/GenBank/DDBJ whole genome shotgun (WGS) entry which is preliminary data.</text>
</comment>
<feature type="compositionally biased region" description="Pro residues" evidence="1">
    <location>
        <begin position="1"/>
        <end position="13"/>
    </location>
</feature>
<proteinExistence type="predicted"/>
<evidence type="ECO:0000256" key="1">
    <source>
        <dbReference type="SAM" id="MobiDB-lite"/>
    </source>
</evidence>